<feature type="compositionally biased region" description="Low complexity" evidence="3">
    <location>
        <begin position="340"/>
        <end position="353"/>
    </location>
</feature>
<dbReference type="Proteomes" id="UP000275772">
    <property type="component" value="Unassembled WGS sequence"/>
</dbReference>
<evidence type="ECO:0000313" key="5">
    <source>
        <dbReference type="Proteomes" id="UP000275772"/>
    </source>
</evidence>
<feature type="region of interest" description="Disordered" evidence="3">
    <location>
        <begin position="1"/>
        <end position="54"/>
    </location>
</feature>
<dbReference type="SUPFAM" id="SSF47874">
    <property type="entry name" value="Annexin"/>
    <property type="match status" value="1"/>
</dbReference>
<organism evidence="4 5">
    <name type="scientific">Blumeria hordei</name>
    <name type="common">Barley powdery mildew</name>
    <name type="synonym">Blumeria graminis f. sp. hordei</name>
    <dbReference type="NCBI Taxonomy" id="2867405"/>
    <lineage>
        <taxon>Eukaryota</taxon>
        <taxon>Fungi</taxon>
        <taxon>Dikarya</taxon>
        <taxon>Ascomycota</taxon>
        <taxon>Pezizomycotina</taxon>
        <taxon>Leotiomycetes</taxon>
        <taxon>Erysiphales</taxon>
        <taxon>Erysiphaceae</taxon>
        <taxon>Blumeria</taxon>
    </lineage>
</organism>
<protein>
    <recommendedName>
        <fullName evidence="6">Annexin ANXC4</fullName>
    </recommendedName>
</protein>
<evidence type="ECO:0000256" key="3">
    <source>
        <dbReference type="SAM" id="MobiDB-lite"/>
    </source>
</evidence>
<keyword evidence="2" id="KW-0041">Annexin</keyword>
<dbReference type="GO" id="GO:0005509">
    <property type="term" value="F:calcium ion binding"/>
    <property type="evidence" value="ECO:0007669"/>
    <property type="project" value="InterPro"/>
</dbReference>
<dbReference type="GO" id="GO:0012506">
    <property type="term" value="C:vesicle membrane"/>
    <property type="evidence" value="ECO:0007669"/>
    <property type="project" value="TreeGrafter"/>
</dbReference>
<evidence type="ECO:0008006" key="6">
    <source>
        <dbReference type="Google" id="ProtNLM"/>
    </source>
</evidence>
<dbReference type="PANTHER" id="PTHR10502">
    <property type="entry name" value="ANNEXIN"/>
    <property type="match status" value="1"/>
</dbReference>
<dbReference type="InterPro" id="IPR018502">
    <property type="entry name" value="Annexin_repeat"/>
</dbReference>
<accession>A0A383V0V0</accession>
<dbReference type="GO" id="GO:0005886">
    <property type="term" value="C:plasma membrane"/>
    <property type="evidence" value="ECO:0007669"/>
    <property type="project" value="TreeGrafter"/>
</dbReference>
<feature type="compositionally biased region" description="Basic residues" evidence="3">
    <location>
        <begin position="238"/>
        <end position="249"/>
    </location>
</feature>
<dbReference type="EMBL" id="UNSH01000074">
    <property type="protein sequence ID" value="SZF05290.1"/>
    <property type="molecule type" value="Genomic_DNA"/>
</dbReference>
<dbReference type="GO" id="GO:0005737">
    <property type="term" value="C:cytoplasm"/>
    <property type="evidence" value="ECO:0007669"/>
    <property type="project" value="TreeGrafter"/>
</dbReference>
<keyword evidence="1" id="KW-0677">Repeat</keyword>
<gene>
    <name evidence="4" type="ORF">BLGHR1_16091</name>
</gene>
<proteinExistence type="predicted"/>
<evidence type="ECO:0000256" key="2">
    <source>
        <dbReference type="ARBA" id="ARBA00023216"/>
    </source>
</evidence>
<feature type="region of interest" description="Disordered" evidence="3">
    <location>
        <begin position="312"/>
        <end position="367"/>
    </location>
</feature>
<dbReference type="Gene3D" id="1.10.220.10">
    <property type="entry name" value="Annexin"/>
    <property type="match status" value="2"/>
</dbReference>
<dbReference type="VEuPathDB" id="FungiDB:BLGHR1_16091"/>
<dbReference type="AlphaFoldDB" id="A0A383V0V0"/>
<dbReference type="PANTHER" id="PTHR10502:SF107">
    <property type="entry name" value="ANNEXIN ANXC4 (AFU_ORTHOLOGUE AFUA_3G07020)"/>
    <property type="match status" value="1"/>
</dbReference>
<dbReference type="Pfam" id="PF00191">
    <property type="entry name" value="Annexin"/>
    <property type="match status" value="1"/>
</dbReference>
<name>A0A383V0V0_BLUHO</name>
<reference evidence="4 5" key="1">
    <citation type="submission" date="2017-11" db="EMBL/GenBank/DDBJ databases">
        <authorList>
            <person name="Kracher B."/>
        </authorList>
    </citation>
    <scope>NUCLEOTIDE SEQUENCE [LARGE SCALE GENOMIC DNA]</scope>
    <source>
        <strain evidence="4 5">RACE1</strain>
    </source>
</reference>
<feature type="region of interest" description="Disordered" evidence="3">
    <location>
        <begin position="100"/>
        <end position="127"/>
    </location>
</feature>
<feature type="region of interest" description="Disordered" evidence="3">
    <location>
        <begin position="230"/>
        <end position="253"/>
    </location>
</feature>
<evidence type="ECO:0000256" key="1">
    <source>
        <dbReference type="ARBA" id="ARBA00022737"/>
    </source>
</evidence>
<feature type="compositionally biased region" description="Basic and acidic residues" evidence="3">
    <location>
        <begin position="100"/>
        <end position="115"/>
    </location>
</feature>
<dbReference type="GO" id="GO:0001786">
    <property type="term" value="F:phosphatidylserine binding"/>
    <property type="evidence" value="ECO:0007669"/>
    <property type="project" value="TreeGrafter"/>
</dbReference>
<feature type="compositionally biased region" description="Polar residues" evidence="3">
    <location>
        <begin position="117"/>
        <end position="127"/>
    </location>
</feature>
<evidence type="ECO:0000313" key="4">
    <source>
        <dbReference type="EMBL" id="SZF05290.1"/>
    </source>
</evidence>
<dbReference type="GO" id="GO:0005544">
    <property type="term" value="F:calcium-dependent phospholipid binding"/>
    <property type="evidence" value="ECO:0007669"/>
    <property type="project" value="InterPro"/>
</dbReference>
<sequence length="700" mass="79207">MLSRTDDYYSGRNRTNSPTSRLRRSRNGSCVPISREGQPTASRRKRELLDNQERDSRVHSLLLTESEPSRLALNTFSTESISGSNASYFAEKEMPRLTSGWEKEPCEPRGARGAEENYSSTTVHEPTSTNKVHFYEAQEPESRRLDENSERAKGANFSIGLGSHSLSGGIHFSRSKAGRRTQHHGSFESRSTKEDHLAYGSYVENHKVISRDPPLERSSISDLPRLEIRQVDEPNTHGNRRHVTSRRIRSPSTSVSNLYIEAPKIHDSTEVTGISNRMQALTVSRSPYNEHSPSRSLSNVVGSPLLEPYEGTYQSISPMPSPTLAAKHHHSPSNIGPPTSYSSADEQSSQDSRSSSKKPRRTARFHDPEEEAILLAKALKGERRYPDTAPLISILPGLTHSQTLELRIQYKALVKTAHQKKGVNIAKHIKLRLKDQPDLMKACYVCALGRWESEAFWANCWYQKEKSRRELLIESLMGRTNEEIRAIKKGFRDKKYEHSLVKCMRSELNEDKFKKAIMLALEEKRMKEYSDGKVDSTLVAADVKELRRALKSERGGESAVIEIVVVRSESHLREVLDAYTQTYRSNFAKEILKKSGNIVGELLAHILNGVINAPVRDALLLHHALSLSPSNVMRLDLLISRLVRYHWDRPHFEHVRTEYRYHYAVELQTAVAEGVSGELGAFLEALCVRRVDSGVRLLSE</sequence>
<dbReference type="GO" id="GO:0005634">
    <property type="term" value="C:nucleus"/>
    <property type="evidence" value="ECO:0007669"/>
    <property type="project" value="TreeGrafter"/>
</dbReference>
<dbReference type="InterPro" id="IPR037104">
    <property type="entry name" value="Annexin_sf"/>
</dbReference>